<evidence type="ECO:0000256" key="6">
    <source>
        <dbReference type="SAM" id="Phobius"/>
    </source>
</evidence>
<evidence type="ECO:0000256" key="5">
    <source>
        <dbReference type="ARBA" id="ARBA00023136"/>
    </source>
</evidence>
<feature type="transmembrane region" description="Helical" evidence="6">
    <location>
        <begin position="303"/>
        <end position="322"/>
    </location>
</feature>
<dbReference type="PANTHER" id="PTHR11328:SF24">
    <property type="entry name" value="MAJOR FACILITATOR SUPERFAMILY (MFS) PROFILE DOMAIN-CONTAINING PROTEIN"/>
    <property type="match status" value="1"/>
</dbReference>
<feature type="transmembrane region" description="Helical" evidence="6">
    <location>
        <begin position="80"/>
        <end position="99"/>
    </location>
</feature>
<feature type="transmembrane region" description="Helical" evidence="6">
    <location>
        <begin position="375"/>
        <end position="399"/>
    </location>
</feature>
<proteinExistence type="predicted"/>
<dbReference type="EMBL" id="QRIC01000014">
    <property type="protein sequence ID" value="RHG26061.1"/>
    <property type="molecule type" value="Genomic_DNA"/>
</dbReference>
<gene>
    <name evidence="8" type="ORF">DW265_07390</name>
</gene>
<dbReference type="InterPro" id="IPR020846">
    <property type="entry name" value="MFS_dom"/>
</dbReference>
<dbReference type="GO" id="GO:0015293">
    <property type="term" value="F:symporter activity"/>
    <property type="evidence" value="ECO:0007669"/>
    <property type="project" value="InterPro"/>
</dbReference>
<evidence type="ECO:0000256" key="3">
    <source>
        <dbReference type="ARBA" id="ARBA00022692"/>
    </source>
</evidence>
<keyword evidence="2" id="KW-0813">Transport</keyword>
<organism evidence="8 9">
    <name type="scientific">Dorea longicatena</name>
    <dbReference type="NCBI Taxonomy" id="88431"/>
    <lineage>
        <taxon>Bacteria</taxon>
        <taxon>Bacillati</taxon>
        <taxon>Bacillota</taxon>
        <taxon>Clostridia</taxon>
        <taxon>Lachnospirales</taxon>
        <taxon>Lachnospiraceae</taxon>
        <taxon>Dorea</taxon>
    </lineage>
</organism>
<dbReference type="InterPro" id="IPR036259">
    <property type="entry name" value="MFS_trans_sf"/>
</dbReference>
<protein>
    <submittedName>
        <fullName evidence="8">MFS transporter</fullName>
    </submittedName>
</protein>
<evidence type="ECO:0000256" key="2">
    <source>
        <dbReference type="ARBA" id="ARBA00022448"/>
    </source>
</evidence>
<dbReference type="Proteomes" id="UP000284095">
    <property type="component" value="Unassembled WGS sequence"/>
</dbReference>
<feature type="transmembrane region" description="Helical" evidence="6">
    <location>
        <begin position="262"/>
        <end position="291"/>
    </location>
</feature>
<evidence type="ECO:0000313" key="9">
    <source>
        <dbReference type="Proteomes" id="UP000284095"/>
    </source>
</evidence>
<comment type="subcellular location">
    <subcellularLocation>
        <location evidence="1">Cell membrane</location>
        <topology evidence="1">Multi-pass membrane protein</topology>
    </subcellularLocation>
</comment>
<dbReference type="CDD" id="cd17332">
    <property type="entry name" value="MFS_MelB_like"/>
    <property type="match status" value="1"/>
</dbReference>
<evidence type="ECO:0000313" key="8">
    <source>
        <dbReference type="EMBL" id="RHG26061.1"/>
    </source>
</evidence>
<dbReference type="NCBIfam" id="TIGR00792">
    <property type="entry name" value="gph"/>
    <property type="match status" value="1"/>
</dbReference>
<keyword evidence="9" id="KW-1185">Reference proteome</keyword>
<evidence type="ECO:0000256" key="1">
    <source>
        <dbReference type="ARBA" id="ARBA00004651"/>
    </source>
</evidence>
<dbReference type="GO" id="GO:0008643">
    <property type="term" value="P:carbohydrate transport"/>
    <property type="evidence" value="ECO:0007669"/>
    <property type="project" value="InterPro"/>
</dbReference>
<feature type="transmembrane region" description="Helical" evidence="6">
    <location>
        <begin position="411"/>
        <end position="433"/>
    </location>
</feature>
<feature type="transmembrane region" description="Helical" evidence="6">
    <location>
        <begin position="111"/>
        <end position="134"/>
    </location>
</feature>
<dbReference type="GO" id="GO:0006814">
    <property type="term" value="P:sodium ion transport"/>
    <property type="evidence" value="ECO:0007669"/>
    <property type="project" value="InterPro"/>
</dbReference>
<dbReference type="SUPFAM" id="SSF103473">
    <property type="entry name" value="MFS general substrate transporter"/>
    <property type="match status" value="1"/>
</dbReference>
<feature type="transmembrane region" description="Helical" evidence="6">
    <location>
        <begin position="334"/>
        <end position="354"/>
    </location>
</feature>
<reference evidence="8 9" key="1">
    <citation type="submission" date="2018-08" db="EMBL/GenBank/DDBJ databases">
        <title>A genome reference for cultivated species of the human gut microbiota.</title>
        <authorList>
            <person name="Zou Y."/>
            <person name="Xue W."/>
            <person name="Luo G."/>
        </authorList>
    </citation>
    <scope>NUCLEOTIDE SEQUENCE [LARGE SCALE GENOMIC DNA]</scope>
    <source>
        <strain evidence="8 9">AM22-22</strain>
    </source>
</reference>
<keyword evidence="4 6" id="KW-1133">Transmembrane helix</keyword>
<keyword evidence="5 6" id="KW-0472">Membrane</keyword>
<dbReference type="Gene3D" id="1.20.1250.20">
    <property type="entry name" value="MFS general substrate transporter like domains"/>
    <property type="match status" value="2"/>
</dbReference>
<dbReference type="PROSITE" id="PS50850">
    <property type="entry name" value="MFS"/>
    <property type="match status" value="1"/>
</dbReference>
<feature type="transmembrane region" description="Helical" evidence="6">
    <location>
        <begin position="237"/>
        <end position="256"/>
    </location>
</feature>
<feature type="domain" description="Major facilitator superfamily (MFS) profile" evidence="7">
    <location>
        <begin position="234"/>
        <end position="453"/>
    </location>
</feature>
<accession>A0A414SVV8</accession>
<feature type="transmembrane region" description="Helical" evidence="6">
    <location>
        <begin position="187"/>
        <end position="208"/>
    </location>
</feature>
<dbReference type="Pfam" id="PF13347">
    <property type="entry name" value="MFS_2"/>
    <property type="match status" value="1"/>
</dbReference>
<feature type="transmembrane region" description="Helical" evidence="6">
    <location>
        <begin position="155"/>
        <end position="175"/>
    </location>
</feature>
<feature type="transmembrane region" description="Helical" evidence="6">
    <location>
        <begin position="35"/>
        <end position="59"/>
    </location>
</feature>
<evidence type="ECO:0000256" key="4">
    <source>
        <dbReference type="ARBA" id="ARBA00022989"/>
    </source>
</evidence>
<feature type="transmembrane region" description="Helical" evidence="6">
    <location>
        <begin position="12"/>
        <end position="29"/>
    </location>
</feature>
<evidence type="ECO:0000259" key="7">
    <source>
        <dbReference type="PROSITE" id="PS50850"/>
    </source>
</evidence>
<sequence>MEKKLKATKAATICYGFGDLASQFVWTYVGSYLTIYYTDIVGLAPAAVSVIMMLARIWDAINDPMMGAIAERTRSKFGRFRPYIAFGAPFLAIFSVLTFTNPFSGKSTAGVIWAAAIYIIAGMLYTLVNIPYGAMAAVMTEDADQRNILNTSRNIGMNLGMVIVNGVSAGLALKFSGAGAEVANGQGYRTVALIYAIISIPLFLIVFFTSKEVVQPEGEPQPFSFKDTVNNLIKNKYLMIVTFVMILQMTAFMGRIAVTSYYVIYCLGSFTMIALIMTIPSIGGIIGSLFVPFFAKKIGKRNVLMWSMIIQGIGLVIMYLAPFDNMKMVLAGDIIFGLFNVGFPMSLSMVADSVDYMELKTGTRTDGTAYATYGLATKIGNAVGGAFGILIMSAFGYVANAQQTAQALKGINFTVNLLPAILFFLAAAMCLLWKMTDKEAEDIRAQLREKHNA</sequence>
<dbReference type="GO" id="GO:0005886">
    <property type="term" value="C:plasma membrane"/>
    <property type="evidence" value="ECO:0007669"/>
    <property type="project" value="UniProtKB-SubCell"/>
</dbReference>
<name>A0A414SVV8_9FIRM</name>
<comment type="caution">
    <text evidence="8">The sequence shown here is derived from an EMBL/GenBank/DDBJ whole genome shotgun (WGS) entry which is preliminary data.</text>
</comment>
<keyword evidence="3 6" id="KW-0812">Transmembrane</keyword>
<dbReference type="InterPro" id="IPR039672">
    <property type="entry name" value="MFS_2"/>
</dbReference>
<dbReference type="AlphaFoldDB" id="A0A414SVV8"/>
<dbReference type="InterPro" id="IPR001927">
    <property type="entry name" value="Na/Gal_symport"/>
</dbReference>
<dbReference type="PANTHER" id="PTHR11328">
    <property type="entry name" value="MAJOR FACILITATOR SUPERFAMILY DOMAIN-CONTAINING PROTEIN"/>
    <property type="match status" value="1"/>
</dbReference>